<dbReference type="AlphaFoldDB" id="A0A317F8P7"/>
<sequence length="53" mass="6009">MADHGPTTMELVEVKADDIIGERRSFYEHFLTGTTWAVAATIVVLLLMWIFLV</sequence>
<reference evidence="4" key="1">
    <citation type="submission" date="2018-05" db="EMBL/GenBank/DDBJ databases">
        <authorList>
            <person name="Du Z."/>
            <person name="Wang X."/>
        </authorList>
    </citation>
    <scope>NUCLEOTIDE SEQUENCE [LARGE SCALE GENOMIC DNA]</scope>
    <source>
        <strain evidence="4">CQN31</strain>
    </source>
</reference>
<keyword evidence="1" id="KW-1133">Transmembrane helix</keyword>
<feature type="transmembrane region" description="Helical" evidence="1">
    <location>
        <begin position="30"/>
        <end position="52"/>
    </location>
</feature>
<dbReference type="Proteomes" id="UP000245765">
    <property type="component" value="Unassembled WGS sequence"/>
</dbReference>
<keyword evidence="4" id="KW-1185">Reference proteome</keyword>
<dbReference type="InterPro" id="IPR036596">
    <property type="entry name" value="Cyt-C_aa3_sf"/>
</dbReference>
<dbReference type="SUPFAM" id="SSF81469">
    <property type="entry name" value="Bacterial aa3 type cytochrome c oxidase subunit IV"/>
    <property type="match status" value="1"/>
</dbReference>
<organism evidence="3 4">
    <name type="scientific">Falsiroseomonas bella</name>
    <dbReference type="NCBI Taxonomy" id="2184016"/>
    <lineage>
        <taxon>Bacteria</taxon>
        <taxon>Pseudomonadati</taxon>
        <taxon>Pseudomonadota</taxon>
        <taxon>Alphaproteobacteria</taxon>
        <taxon>Acetobacterales</taxon>
        <taxon>Roseomonadaceae</taxon>
        <taxon>Falsiroseomonas</taxon>
    </lineage>
</organism>
<feature type="domain" description="Cytochrome c oxidase subunit IV bacterial aa3 type" evidence="2">
    <location>
        <begin position="25"/>
        <end position="52"/>
    </location>
</feature>
<evidence type="ECO:0000313" key="4">
    <source>
        <dbReference type="Proteomes" id="UP000245765"/>
    </source>
</evidence>
<evidence type="ECO:0000313" key="3">
    <source>
        <dbReference type="EMBL" id="PWS35500.1"/>
    </source>
</evidence>
<protein>
    <submittedName>
        <fullName evidence="3">Preprotein translocase subunit SecE</fullName>
    </submittedName>
</protein>
<dbReference type="EMBL" id="QGNA01000004">
    <property type="protein sequence ID" value="PWS35500.1"/>
    <property type="molecule type" value="Genomic_DNA"/>
</dbReference>
<dbReference type="InterPro" id="IPR012422">
    <property type="entry name" value="Cyt_c_oxidase_su4_bac-aa3"/>
</dbReference>
<keyword evidence="1" id="KW-0812">Transmembrane</keyword>
<evidence type="ECO:0000256" key="1">
    <source>
        <dbReference type="SAM" id="Phobius"/>
    </source>
</evidence>
<dbReference type="RefSeq" id="WP_109871867.1">
    <property type="nucleotide sequence ID" value="NZ_QGNA01000004.1"/>
</dbReference>
<proteinExistence type="predicted"/>
<name>A0A317F8P7_9PROT</name>
<gene>
    <name evidence="3" type="ORF">DFH01_18005</name>
</gene>
<dbReference type="Pfam" id="PF07835">
    <property type="entry name" value="COX4_pro_2"/>
    <property type="match status" value="1"/>
</dbReference>
<dbReference type="Gene3D" id="1.20.5.160">
    <property type="entry name" value="Bacterial aa3 type cytochrome c oxidase subunit IV"/>
    <property type="match status" value="1"/>
</dbReference>
<accession>A0A317F8P7</accession>
<evidence type="ECO:0000259" key="2">
    <source>
        <dbReference type="Pfam" id="PF07835"/>
    </source>
</evidence>
<keyword evidence="1" id="KW-0472">Membrane</keyword>
<comment type="caution">
    <text evidence="3">The sequence shown here is derived from an EMBL/GenBank/DDBJ whole genome shotgun (WGS) entry which is preliminary data.</text>
</comment>
<dbReference type="OrthoDB" id="7282883at2"/>